<dbReference type="EC" id="2.4.-.-" evidence="5"/>
<gene>
    <name evidence="5" type="ORF">ACFQ3T_05585</name>
</gene>
<name>A0ABW3QPB2_9PSEU</name>
<feature type="domain" description="Glycosyltransferase 2-like" evidence="4">
    <location>
        <begin position="6"/>
        <end position="162"/>
    </location>
</feature>
<organism evidence="5 6">
    <name type="scientific">Saccharothrix hoggarensis</name>
    <dbReference type="NCBI Taxonomy" id="913853"/>
    <lineage>
        <taxon>Bacteria</taxon>
        <taxon>Bacillati</taxon>
        <taxon>Actinomycetota</taxon>
        <taxon>Actinomycetes</taxon>
        <taxon>Pseudonocardiales</taxon>
        <taxon>Pseudonocardiaceae</taxon>
        <taxon>Saccharothrix</taxon>
    </lineage>
</organism>
<dbReference type="PANTHER" id="PTHR43685">
    <property type="entry name" value="GLYCOSYLTRANSFERASE"/>
    <property type="match status" value="1"/>
</dbReference>
<dbReference type="InterPro" id="IPR029044">
    <property type="entry name" value="Nucleotide-diphossugar_trans"/>
</dbReference>
<dbReference type="PANTHER" id="PTHR43685:SF5">
    <property type="entry name" value="GLYCOSYLTRANSFERASE EPSE-RELATED"/>
    <property type="match status" value="1"/>
</dbReference>
<sequence>MVAQTTVVIATRDRADDLVRTLARLGELDVPVVVVDNGSSDDTVARVRRDFPDVEVIPLSHNEGALARNHGVRRAATPYVAFSDDDSWWPPGALPRAEDLFARHPRLGLIAARTIVEPGGGLDPVCVEMARSALGRDDDLPGPSVLGFVCCAAVVRRSAYLEVGGFHPVLFWPGEERLFSWDMAAAGWACCYVDDVVAHHQPSPSRPPSSWRRRVEMRNELLTTWLRRPPGVVVADTVALARRALGDRDAAAALVAALRRLPAALRHRKSLRADVERRVAIVG</sequence>
<dbReference type="GO" id="GO:0016757">
    <property type="term" value="F:glycosyltransferase activity"/>
    <property type="evidence" value="ECO:0007669"/>
    <property type="project" value="UniProtKB-KW"/>
</dbReference>
<evidence type="ECO:0000256" key="1">
    <source>
        <dbReference type="ARBA" id="ARBA00006739"/>
    </source>
</evidence>
<evidence type="ECO:0000259" key="4">
    <source>
        <dbReference type="Pfam" id="PF00535"/>
    </source>
</evidence>
<dbReference type="Pfam" id="PF00535">
    <property type="entry name" value="Glycos_transf_2"/>
    <property type="match status" value="1"/>
</dbReference>
<keyword evidence="2 5" id="KW-0328">Glycosyltransferase</keyword>
<keyword evidence="6" id="KW-1185">Reference proteome</keyword>
<comment type="caution">
    <text evidence="5">The sequence shown here is derived from an EMBL/GenBank/DDBJ whole genome shotgun (WGS) entry which is preliminary data.</text>
</comment>
<evidence type="ECO:0000313" key="5">
    <source>
        <dbReference type="EMBL" id="MFD1146589.1"/>
    </source>
</evidence>
<evidence type="ECO:0000256" key="2">
    <source>
        <dbReference type="ARBA" id="ARBA00022676"/>
    </source>
</evidence>
<reference evidence="6" key="1">
    <citation type="journal article" date="2019" name="Int. J. Syst. Evol. Microbiol.">
        <title>The Global Catalogue of Microorganisms (GCM) 10K type strain sequencing project: providing services to taxonomists for standard genome sequencing and annotation.</title>
        <authorList>
            <consortium name="The Broad Institute Genomics Platform"/>
            <consortium name="The Broad Institute Genome Sequencing Center for Infectious Disease"/>
            <person name="Wu L."/>
            <person name="Ma J."/>
        </authorList>
    </citation>
    <scope>NUCLEOTIDE SEQUENCE [LARGE SCALE GENOMIC DNA]</scope>
    <source>
        <strain evidence="6">CCUG 60214</strain>
    </source>
</reference>
<dbReference type="Gene3D" id="3.90.550.10">
    <property type="entry name" value="Spore Coat Polysaccharide Biosynthesis Protein SpsA, Chain A"/>
    <property type="match status" value="1"/>
</dbReference>
<keyword evidence="3 5" id="KW-0808">Transferase</keyword>
<dbReference type="RefSeq" id="WP_380720614.1">
    <property type="nucleotide sequence ID" value="NZ_JBHTLK010000015.1"/>
</dbReference>
<evidence type="ECO:0000256" key="3">
    <source>
        <dbReference type="ARBA" id="ARBA00022679"/>
    </source>
</evidence>
<accession>A0ABW3QPB2</accession>
<dbReference type="InterPro" id="IPR050834">
    <property type="entry name" value="Glycosyltransf_2"/>
</dbReference>
<dbReference type="Proteomes" id="UP001597168">
    <property type="component" value="Unassembled WGS sequence"/>
</dbReference>
<proteinExistence type="inferred from homology"/>
<dbReference type="EMBL" id="JBHTLK010000015">
    <property type="protein sequence ID" value="MFD1146589.1"/>
    <property type="molecule type" value="Genomic_DNA"/>
</dbReference>
<comment type="similarity">
    <text evidence="1">Belongs to the glycosyltransferase 2 family.</text>
</comment>
<protein>
    <submittedName>
        <fullName evidence="5">Glycosyltransferase family 2 protein</fullName>
        <ecNumber evidence="5">2.4.-.-</ecNumber>
    </submittedName>
</protein>
<dbReference type="InterPro" id="IPR001173">
    <property type="entry name" value="Glyco_trans_2-like"/>
</dbReference>
<dbReference type="SUPFAM" id="SSF53448">
    <property type="entry name" value="Nucleotide-diphospho-sugar transferases"/>
    <property type="match status" value="1"/>
</dbReference>
<evidence type="ECO:0000313" key="6">
    <source>
        <dbReference type="Proteomes" id="UP001597168"/>
    </source>
</evidence>